<dbReference type="InterPro" id="IPR054722">
    <property type="entry name" value="PolX-like_BBD"/>
</dbReference>
<evidence type="ECO:0000259" key="3">
    <source>
        <dbReference type="Pfam" id="PF07727"/>
    </source>
</evidence>
<feature type="compositionally biased region" description="Basic and acidic residues" evidence="1">
    <location>
        <begin position="22"/>
        <end position="56"/>
    </location>
</feature>
<evidence type="ECO:0000256" key="1">
    <source>
        <dbReference type="SAM" id="MobiDB-lite"/>
    </source>
</evidence>
<evidence type="ECO:0000313" key="5">
    <source>
        <dbReference type="EMBL" id="GEU31724.1"/>
    </source>
</evidence>
<feature type="region of interest" description="Disordered" evidence="1">
    <location>
        <begin position="1"/>
        <end position="74"/>
    </location>
</feature>
<feature type="transmembrane region" description="Helical" evidence="2">
    <location>
        <begin position="139"/>
        <end position="156"/>
    </location>
</feature>
<feature type="compositionally biased region" description="Basic and acidic residues" evidence="1">
    <location>
        <begin position="718"/>
        <end position="744"/>
    </location>
</feature>
<proteinExistence type="predicted"/>
<feature type="region of interest" description="Disordered" evidence="1">
    <location>
        <begin position="680"/>
        <end position="699"/>
    </location>
</feature>
<keyword evidence="2" id="KW-1133">Transmembrane helix</keyword>
<dbReference type="InterPro" id="IPR013103">
    <property type="entry name" value="RVT_2"/>
</dbReference>
<sequence>MVPPNNLGPDLTGQSKRVTSHCCDKNLHVPERKRIELKRDKSEQKRIKSGTKREASKSQQPKVNRKSNSKKVEAEEIKLPRKTEVEGPKVFMMSGFVDELILPIILVSIVIDLFVLPAMELSTVWVHILYTARKEAIRIFLSYATYMNFIVFQMNVKSAFLNRKLKEEVCVKQRPGFESSEFLDYVCKLDKALYGLKQASKACSFVKTLMVPPNNLGPDLTGKPVDETVYRGMISPLAKDFTKTLSALYQNFLRKFWCTAIAFNPKPPTDNSKAHPLKEALEALSQKRKQPKTQKTLIAQATETPPIEKVLYSSLDEGTRKSKPFPEGKSNNTKDSKGNIQPTGIGLPSIPLDEGTSKSKPLHRGRRTDPKDLKGKNNLLIWDCLPLSLMKVLAKPRLYQRGENIKDKDSERFKPLVDMESSTLPITALSRTDAEYQMDQTQSTRFEVSVPDQNKGKSSSKMELDTQTLLLTTIADIQALLVDSEDELQVDSDSDEKREEAAASYADLKHEIGDFHDATFKANENIDTALKNWKSMQRPPLFESDSFIYWKNRFETYVKSKDLGLWHVITNDDFQPIQENPKTKLDERANVTTIEELNDLTSLSLDELIGNFNVHGMIIKKDSEIVKAKGERKYLALKAKKESSDDECLISRSEDKEYAMAVRDFKKFFKRRGRFVRQPRNDKKTFQRSWDDKNGKSDRKCFRCGDSNPLIGECPQPPKDKNQREFVRGSWSDRGEEDDEKAKDETCLVAQASNEICPRVDLEPDEWIKDSGCSKHMMGNQKLFSSYKAYNGDNVIFRSNLCDNIIGKGYSQNSKVYIVLNKHTMKIKESLNMTFDETPPSSKTSPFVDEEEAIKVTKKRNLENNIEDETLEIDKIVNIKESMNHPLENIIGNLNQRTL</sequence>
<dbReference type="Pfam" id="PF22936">
    <property type="entry name" value="Pol_BBD"/>
    <property type="match status" value="1"/>
</dbReference>
<feature type="compositionally biased region" description="Basic and acidic residues" evidence="1">
    <location>
        <begin position="317"/>
        <end position="337"/>
    </location>
</feature>
<feature type="domain" description="Retrovirus-related Pol polyprotein from transposon TNT 1-94-like beta-barrel" evidence="4">
    <location>
        <begin position="767"/>
        <end position="809"/>
    </location>
</feature>
<evidence type="ECO:0000256" key="2">
    <source>
        <dbReference type="SAM" id="Phobius"/>
    </source>
</evidence>
<protein>
    <submittedName>
        <fullName evidence="5">Retrovirus-related Pol polyprotein from transposon TNT 1-94</fullName>
    </submittedName>
</protein>
<feature type="region of interest" description="Disordered" evidence="1">
    <location>
        <begin position="313"/>
        <end position="373"/>
    </location>
</feature>
<keyword evidence="2" id="KW-0472">Membrane</keyword>
<dbReference type="AlphaFoldDB" id="A0A6L2J7S0"/>
<evidence type="ECO:0000259" key="4">
    <source>
        <dbReference type="Pfam" id="PF22936"/>
    </source>
</evidence>
<accession>A0A6L2J7S0</accession>
<feature type="region of interest" description="Disordered" evidence="1">
    <location>
        <begin position="441"/>
        <end position="461"/>
    </location>
</feature>
<feature type="region of interest" description="Disordered" evidence="1">
    <location>
        <begin position="712"/>
        <end position="744"/>
    </location>
</feature>
<gene>
    <name evidence="5" type="ORF">Tci_003702</name>
</gene>
<dbReference type="Pfam" id="PF07727">
    <property type="entry name" value="RVT_2"/>
    <property type="match status" value="1"/>
</dbReference>
<reference evidence="5" key="1">
    <citation type="journal article" date="2019" name="Sci. Rep.">
        <title>Draft genome of Tanacetum cinerariifolium, the natural source of mosquito coil.</title>
        <authorList>
            <person name="Yamashiro T."/>
            <person name="Shiraishi A."/>
            <person name="Satake H."/>
            <person name="Nakayama K."/>
        </authorList>
    </citation>
    <scope>NUCLEOTIDE SEQUENCE</scope>
</reference>
<name>A0A6L2J7S0_TANCI</name>
<keyword evidence="2" id="KW-0812">Transmembrane</keyword>
<dbReference type="EMBL" id="BKCJ010000280">
    <property type="protein sequence ID" value="GEU31724.1"/>
    <property type="molecule type" value="Genomic_DNA"/>
</dbReference>
<organism evidence="5">
    <name type="scientific">Tanacetum cinerariifolium</name>
    <name type="common">Dalmatian daisy</name>
    <name type="synonym">Chrysanthemum cinerariifolium</name>
    <dbReference type="NCBI Taxonomy" id="118510"/>
    <lineage>
        <taxon>Eukaryota</taxon>
        <taxon>Viridiplantae</taxon>
        <taxon>Streptophyta</taxon>
        <taxon>Embryophyta</taxon>
        <taxon>Tracheophyta</taxon>
        <taxon>Spermatophyta</taxon>
        <taxon>Magnoliopsida</taxon>
        <taxon>eudicotyledons</taxon>
        <taxon>Gunneridae</taxon>
        <taxon>Pentapetalae</taxon>
        <taxon>asterids</taxon>
        <taxon>campanulids</taxon>
        <taxon>Asterales</taxon>
        <taxon>Asteraceae</taxon>
        <taxon>Asteroideae</taxon>
        <taxon>Anthemideae</taxon>
        <taxon>Anthemidinae</taxon>
        <taxon>Tanacetum</taxon>
    </lineage>
</organism>
<feature type="non-terminal residue" evidence="5">
    <location>
        <position position="899"/>
    </location>
</feature>
<feature type="transmembrane region" description="Helical" evidence="2">
    <location>
        <begin position="100"/>
        <end position="119"/>
    </location>
</feature>
<comment type="caution">
    <text evidence="5">The sequence shown here is derived from an EMBL/GenBank/DDBJ whole genome shotgun (WGS) entry which is preliminary data.</text>
</comment>
<feature type="domain" description="Reverse transcriptase Ty1/copia-type" evidence="3">
    <location>
        <begin position="132"/>
        <end position="202"/>
    </location>
</feature>